<evidence type="ECO:0000313" key="5">
    <source>
        <dbReference type="Proteomes" id="UP000024376"/>
    </source>
</evidence>
<feature type="compositionally biased region" description="Low complexity" evidence="1">
    <location>
        <begin position="129"/>
        <end position="143"/>
    </location>
</feature>
<dbReference type="OrthoDB" id="198787at2759"/>
<dbReference type="InterPro" id="IPR012336">
    <property type="entry name" value="Thioredoxin-like_fold"/>
</dbReference>
<dbReference type="KEGG" id="trr:M419DRAFT_88031"/>
<dbReference type="AlphaFoldDB" id="A0A024S3G1"/>
<dbReference type="Pfam" id="PF17172">
    <property type="entry name" value="GST_N_4"/>
    <property type="match status" value="1"/>
</dbReference>
<organism evidence="4 5">
    <name type="scientific">Hypocrea jecorina (strain ATCC 56765 / BCRC 32924 / NRRL 11460 / Rut C-30)</name>
    <name type="common">Trichoderma reesei</name>
    <dbReference type="NCBI Taxonomy" id="1344414"/>
    <lineage>
        <taxon>Eukaryota</taxon>
        <taxon>Fungi</taxon>
        <taxon>Dikarya</taxon>
        <taxon>Ascomycota</taxon>
        <taxon>Pezizomycotina</taxon>
        <taxon>Sordariomycetes</taxon>
        <taxon>Hypocreomycetidae</taxon>
        <taxon>Hypocreales</taxon>
        <taxon>Hypocreaceae</taxon>
        <taxon>Trichoderma</taxon>
    </lineage>
</organism>
<proteinExistence type="predicted"/>
<evidence type="ECO:0000259" key="2">
    <source>
        <dbReference type="Pfam" id="PF17171"/>
    </source>
</evidence>
<evidence type="ECO:0000259" key="3">
    <source>
        <dbReference type="Pfam" id="PF17172"/>
    </source>
</evidence>
<name>A0A024S3G1_HYPJR</name>
<gene>
    <name evidence="4" type="ORF">M419DRAFT_88031</name>
</gene>
<feature type="region of interest" description="Disordered" evidence="1">
    <location>
        <begin position="100"/>
        <end position="143"/>
    </location>
</feature>
<dbReference type="GO" id="GO:0007005">
    <property type="term" value="P:mitochondrion organization"/>
    <property type="evidence" value="ECO:0007669"/>
    <property type="project" value="TreeGrafter"/>
</dbReference>
<reference evidence="5" key="1">
    <citation type="journal article" date="2013" name="Ind. Biotechnol.">
        <title>Comparative genomics analysis of Trichoderma reesei strains.</title>
        <authorList>
            <person name="Koike H."/>
            <person name="Aerts A."/>
            <person name="LaButti K."/>
            <person name="Grigoriev I.V."/>
            <person name="Baker S.E."/>
        </authorList>
    </citation>
    <scope>NUCLEOTIDE SEQUENCE [LARGE SCALE GENOMIC DNA]</scope>
    <source>
        <strain evidence="5">ATCC 56765 / BCRC 32924 / NRRL 11460 / Rut C-30</strain>
    </source>
</reference>
<dbReference type="Pfam" id="PF17171">
    <property type="entry name" value="GST_C_6"/>
    <property type="match status" value="1"/>
</dbReference>
<dbReference type="HOGENOM" id="CLU_055680_0_0_1"/>
<protein>
    <recommendedName>
        <fullName evidence="6">Mitochondrial outer membrane protein</fullName>
    </recommendedName>
</protein>
<feature type="compositionally biased region" description="Low complexity" evidence="1">
    <location>
        <begin position="109"/>
        <end position="122"/>
    </location>
</feature>
<accession>A0A024S3G1</accession>
<dbReference type="InterPro" id="IPR033468">
    <property type="entry name" value="Metaxin_GST"/>
</dbReference>
<sequence>MAGPPSSRPGWFAVPAPVRELFKLFPLATLPPESLPERSPEPSLSSSSRARPRLYVFARTWEDASNGRPSFNPQCLKWQTFLRIAGVDVDLVPSNNHASPSGALPFLLPPTTTATTTPTSSSPEKESAKPAPASKTTATTTTSTIPLTGAKIHRYAQDHATTATSPDAPPSRTEAYEALLSQSLRPAWLYALYLHPSNTPLLKTLYLPASPILHLPALHALRDAAASEILKTTRSPSISPPQLLADATDALRALSTLLAGDEWFFGRPDPGLFDAEVFAYTWLILDEEFGWAAAAKAAEEEEEEEEESFALAEGLAGFDNLVSHRRRLYERCWPEAVGQAH</sequence>
<dbReference type="PANTHER" id="PTHR12289:SF44">
    <property type="entry name" value="OUTER MEMBRANE PROTEIN (SAM35), PUTATIVE (AFU_ORTHOLOGUE AFUA_1G13180)-RELATED"/>
    <property type="match status" value="1"/>
</dbReference>
<dbReference type="InterPro" id="IPR050931">
    <property type="entry name" value="Mito_Protein_Transport_Metaxin"/>
</dbReference>
<evidence type="ECO:0000256" key="1">
    <source>
        <dbReference type="SAM" id="MobiDB-lite"/>
    </source>
</evidence>
<dbReference type="PANTHER" id="PTHR12289">
    <property type="entry name" value="METAXIN RELATED"/>
    <property type="match status" value="1"/>
</dbReference>
<feature type="domain" description="Thioredoxin-like fold" evidence="3">
    <location>
        <begin position="73"/>
        <end position="110"/>
    </location>
</feature>
<evidence type="ECO:0008006" key="6">
    <source>
        <dbReference type="Google" id="ProtNLM"/>
    </source>
</evidence>
<dbReference type="EMBL" id="KI911160">
    <property type="protein sequence ID" value="ETR98761.1"/>
    <property type="molecule type" value="Genomic_DNA"/>
</dbReference>
<dbReference type="Proteomes" id="UP000024376">
    <property type="component" value="Unassembled WGS sequence"/>
</dbReference>
<dbReference type="GO" id="GO:0001401">
    <property type="term" value="C:SAM complex"/>
    <property type="evidence" value="ECO:0007669"/>
    <property type="project" value="TreeGrafter"/>
</dbReference>
<feature type="domain" description="Metaxin glutathione S-transferase" evidence="2">
    <location>
        <begin position="247"/>
        <end position="327"/>
    </location>
</feature>
<evidence type="ECO:0000313" key="4">
    <source>
        <dbReference type="EMBL" id="ETR98761.1"/>
    </source>
</evidence>
<feature type="region of interest" description="Disordered" evidence="1">
    <location>
        <begin position="30"/>
        <end position="49"/>
    </location>
</feature>